<organism evidence="1 2">
    <name type="scientific">candidate division TA06 bacterium DG_26</name>
    <dbReference type="NCBI Taxonomy" id="1703771"/>
    <lineage>
        <taxon>Bacteria</taxon>
        <taxon>Bacteria division TA06</taxon>
    </lineage>
</organism>
<dbReference type="PANTHER" id="PTHR46638">
    <property type="entry name" value="CORRINOID ADENOSYLTRANSFERASE"/>
    <property type="match status" value="1"/>
</dbReference>
<evidence type="ECO:0000313" key="2">
    <source>
        <dbReference type="Proteomes" id="UP000051124"/>
    </source>
</evidence>
<gene>
    <name evidence="1" type="ORF">AMJ40_03460</name>
</gene>
<evidence type="ECO:0000313" key="1">
    <source>
        <dbReference type="EMBL" id="KPJ50285.1"/>
    </source>
</evidence>
<protein>
    <submittedName>
        <fullName evidence="1">Cobinamide adenolsyltransferase</fullName>
    </submittedName>
</protein>
<dbReference type="GO" id="GO:0009236">
    <property type="term" value="P:cobalamin biosynthetic process"/>
    <property type="evidence" value="ECO:0007669"/>
    <property type="project" value="InterPro"/>
</dbReference>
<proteinExistence type="predicted"/>
<name>A0A0S7WJD0_UNCT6</name>
<dbReference type="GO" id="GO:0005524">
    <property type="term" value="F:ATP binding"/>
    <property type="evidence" value="ECO:0007669"/>
    <property type="project" value="InterPro"/>
</dbReference>
<sequence>MQGGLIQVYTGAGKGKTTAAIGQAIRACGHGLKAIMIQFMKGKIDYGELAIARLLDNFTIEQYGLDTFVEKGKPTNEDLRLAKAGFKRAQEVVDGGQFDLVILDEINVAVDYELIPLQDVLELMRRKPDAVELVLTGRYAHPQIVRFADLVTEMVDIKHHYAKGVRAREGIEY</sequence>
<dbReference type="SUPFAM" id="SSF52540">
    <property type="entry name" value="P-loop containing nucleoside triphosphate hydrolases"/>
    <property type="match status" value="1"/>
</dbReference>
<dbReference type="Pfam" id="PF02572">
    <property type="entry name" value="CobA_CobO_BtuR"/>
    <property type="match status" value="1"/>
</dbReference>
<dbReference type="AlphaFoldDB" id="A0A0S7WJD0"/>
<dbReference type="CDD" id="cd00561">
    <property type="entry name" value="CobA_ACA"/>
    <property type="match status" value="1"/>
</dbReference>
<dbReference type="PATRIC" id="fig|1703771.3.peg.967"/>
<dbReference type="PANTHER" id="PTHR46638:SF1">
    <property type="entry name" value="CORRINOID ADENOSYLTRANSFERASE"/>
    <property type="match status" value="1"/>
</dbReference>
<dbReference type="NCBIfam" id="NF004637">
    <property type="entry name" value="PRK05986.1"/>
    <property type="match status" value="1"/>
</dbReference>
<dbReference type="InterPro" id="IPR027417">
    <property type="entry name" value="P-loop_NTPase"/>
</dbReference>
<dbReference type="NCBIfam" id="TIGR00708">
    <property type="entry name" value="cobA"/>
    <property type="match status" value="1"/>
</dbReference>
<dbReference type="PIRSF" id="PIRSF015617">
    <property type="entry name" value="Adensltrnsf_CobA"/>
    <property type="match status" value="1"/>
</dbReference>
<dbReference type="GO" id="GO:0008817">
    <property type="term" value="F:corrinoid adenosyltransferase activity"/>
    <property type="evidence" value="ECO:0007669"/>
    <property type="project" value="InterPro"/>
</dbReference>
<dbReference type="EMBL" id="LIZT01000026">
    <property type="protein sequence ID" value="KPJ50285.1"/>
    <property type="molecule type" value="Genomic_DNA"/>
</dbReference>
<dbReference type="Gene3D" id="3.40.50.300">
    <property type="entry name" value="P-loop containing nucleotide triphosphate hydrolases"/>
    <property type="match status" value="1"/>
</dbReference>
<dbReference type="Proteomes" id="UP000051124">
    <property type="component" value="Unassembled WGS sequence"/>
</dbReference>
<reference evidence="1 2" key="1">
    <citation type="journal article" date="2015" name="Microbiome">
        <title>Genomic resolution of linkages in carbon, nitrogen, and sulfur cycling among widespread estuary sediment bacteria.</title>
        <authorList>
            <person name="Baker B.J."/>
            <person name="Lazar C.S."/>
            <person name="Teske A.P."/>
            <person name="Dick G.J."/>
        </authorList>
    </citation>
    <scope>NUCLEOTIDE SEQUENCE [LARGE SCALE GENOMIC DNA]</scope>
    <source>
        <strain evidence="1">DG_26</strain>
    </source>
</reference>
<keyword evidence="1" id="KW-0808">Transferase</keyword>
<accession>A0A0S7WJD0</accession>
<dbReference type="InterPro" id="IPR003724">
    <property type="entry name" value="CblAdoTrfase_CobA"/>
</dbReference>
<comment type="caution">
    <text evidence="1">The sequence shown here is derived from an EMBL/GenBank/DDBJ whole genome shotgun (WGS) entry which is preliminary data.</text>
</comment>